<protein>
    <recommendedName>
        <fullName evidence="7">R3H domain-containing protein</fullName>
    </recommendedName>
</protein>
<feature type="compositionally biased region" description="Basic and acidic residues" evidence="2">
    <location>
        <begin position="133"/>
        <end position="142"/>
    </location>
</feature>
<dbReference type="STRING" id="341454.A0A4S2MUZ6"/>
<dbReference type="PANTHER" id="PTHR15672:SF8">
    <property type="entry name" value="PROTEIN ENCORE"/>
    <property type="match status" value="1"/>
</dbReference>
<feature type="compositionally biased region" description="Basic and acidic residues" evidence="2">
    <location>
        <begin position="290"/>
        <end position="311"/>
    </location>
</feature>
<dbReference type="PROSITE" id="PS51673">
    <property type="entry name" value="SUZ"/>
    <property type="match status" value="1"/>
</dbReference>
<evidence type="ECO:0000259" key="4">
    <source>
        <dbReference type="PROSITE" id="PS51673"/>
    </source>
</evidence>
<feature type="compositionally biased region" description="Low complexity" evidence="2">
    <location>
        <begin position="1"/>
        <end position="35"/>
    </location>
</feature>
<dbReference type="Gene3D" id="3.30.1370.50">
    <property type="entry name" value="R3H-like domain"/>
    <property type="match status" value="1"/>
</dbReference>
<feature type="domain" description="SUZ" evidence="4">
    <location>
        <begin position="215"/>
        <end position="311"/>
    </location>
</feature>
<gene>
    <name evidence="5" type="ORF">EX30DRAFT_57411</name>
</gene>
<dbReference type="AlphaFoldDB" id="A0A4S2MUZ6"/>
<feature type="compositionally biased region" description="Basic and acidic residues" evidence="2">
    <location>
        <begin position="266"/>
        <end position="279"/>
    </location>
</feature>
<dbReference type="PANTHER" id="PTHR15672">
    <property type="entry name" value="CAMP-REGULATED PHOSPHOPROTEIN 21 RELATED R3H DOMAIN CONTAINING PROTEIN"/>
    <property type="match status" value="1"/>
</dbReference>
<keyword evidence="1" id="KW-0597">Phosphoprotein</keyword>
<feature type="compositionally biased region" description="Low complexity" evidence="2">
    <location>
        <begin position="455"/>
        <end position="483"/>
    </location>
</feature>
<evidence type="ECO:0000313" key="5">
    <source>
        <dbReference type="EMBL" id="TGZ80343.1"/>
    </source>
</evidence>
<feature type="compositionally biased region" description="Polar residues" evidence="2">
    <location>
        <begin position="106"/>
        <end position="121"/>
    </location>
</feature>
<feature type="region of interest" description="Disordered" evidence="2">
    <location>
        <begin position="64"/>
        <end position="142"/>
    </location>
</feature>
<feature type="compositionally biased region" description="Low complexity" evidence="2">
    <location>
        <begin position="384"/>
        <end position="394"/>
    </location>
</feature>
<feature type="compositionally biased region" description="Pro residues" evidence="2">
    <location>
        <begin position="484"/>
        <end position="500"/>
    </location>
</feature>
<reference evidence="5 6" key="1">
    <citation type="submission" date="2019-04" db="EMBL/GenBank/DDBJ databases">
        <title>Comparative genomics and transcriptomics to analyze fruiting body development in filamentous ascomycetes.</title>
        <authorList>
            <consortium name="DOE Joint Genome Institute"/>
            <person name="Lutkenhaus R."/>
            <person name="Traeger S."/>
            <person name="Breuer J."/>
            <person name="Kuo A."/>
            <person name="Lipzen A."/>
            <person name="Pangilinan J."/>
            <person name="Dilworth D."/>
            <person name="Sandor L."/>
            <person name="Poggeler S."/>
            <person name="Barry K."/>
            <person name="Grigoriev I.V."/>
            <person name="Nowrousian M."/>
        </authorList>
    </citation>
    <scope>NUCLEOTIDE SEQUENCE [LARGE SCALE GENOMIC DNA]</scope>
    <source>
        <strain evidence="5 6">CBS 389.68</strain>
    </source>
</reference>
<dbReference type="PROSITE" id="PS51061">
    <property type="entry name" value="R3H"/>
    <property type="match status" value="1"/>
</dbReference>
<dbReference type="Proteomes" id="UP000298138">
    <property type="component" value="Unassembled WGS sequence"/>
</dbReference>
<dbReference type="SUPFAM" id="SSF82708">
    <property type="entry name" value="R3H domain"/>
    <property type="match status" value="1"/>
</dbReference>
<dbReference type="InParanoid" id="A0A4S2MUZ6"/>
<evidence type="ECO:0000256" key="1">
    <source>
        <dbReference type="ARBA" id="ARBA00022553"/>
    </source>
</evidence>
<dbReference type="EMBL" id="ML220125">
    <property type="protein sequence ID" value="TGZ80343.1"/>
    <property type="molecule type" value="Genomic_DNA"/>
</dbReference>
<dbReference type="OrthoDB" id="278430at2759"/>
<dbReference type="InterPro" id="IPR036867">
    <property type="entry name" value="R3H_dom_sf"/>
</dbReference>
<dbReference type="GO" id="GO:0003676">
    <property type="term" value="F:nucleic acid binding"/>
    <property type="evidence" value="ECO:0007669"/>
    <property type="project" value="UniProtKB-UniRule"/>
</dbReference>
<accession>A0A4S2MUZ6</accession>
<evidence type="ECO:0000256" key="2">
    <source>
        <dbReference type="SAM" id="MobiDB-lite"/>
    </source>
</evidence>
<dbReference type="SMART" id="SM00393">
    <property type="entry name" value="R3H"/>
    <property type="match status" value="1"/>
</dbReference>
<evidence type="ECO:0008006" key="7">
    <source>
        <dbReference type="Google" id="ProtNLM"/>
    </source>
</evidence>
<name>A0A4S2MUZ6_9PEZI</name>
<proteinExistence type="predicted"/>
<feature type="compositionally biased region" description="Polar residues" evidence="2">
    <location>
        <begin position="367"/>
        <end position="383"/>
    </location>
</feature>
<feature type="compositionally biased region" description="Polar residues" evidence="2">
    <location>
        <begin position="437"/>
        <end position="447"/>
    </location>
</feature>
<feature type="compositionally biased region" description="Basic and acidic residues" evidence="2">
    <location>
        <begin position="321"/>
        <end position="335"/>
    </location>
</feature>
<feature type="region of interest" description="Disordered" evidence="2">
    <location>
        <begin position="250"/>
        <end position="535"/>
    </location>
</feature>
<feature type="compositionally biased region" description="Low complexity" evidence="2">
    <location>
        <begin position="402"/>
        <end position="421"/>
    </location>
</feature>
<sequence>MTAITENELAMTTTTTMPTSSTKTNDTTTPLSTSAPDVKDSSDQPLEMGKMTILVKNLSLNADNEIESDSKEEANGDGNAKSASEQNGDGVTSADSTEDSAAETPELSSSPAVVVSSQEQLGRQLPNGLPAHPADHPDPRLLDALENPRDRLFVVKLEKDIIEFINEKETEVFDLPPTNSYHRLLTHKMAEYYRLTHVADSSCAAVKIFRGQAAKIPVTKLCDWPVPSLQLQAKSNGTPGKPLVKIMRRATPSEKGGSESKGTNTPRKDGSESSSEHGDNSTTTNNPAKTTREEREAAYEKARARIFKDFVESPPETPAPTKHERSRRRDDDDFSGRSAYVPMNPAIPQPQMYFPPQYPSSMMMAQPTPQNPMRFNPMSTSFNPTSSYSPSPMGYGPPPPQQQRQYPPSGYPSDRSFSQPQQPSPQPLYPQQRGYFPQQQPSAQPGSFTPPRPPMMQQSYSSSGYSSPHTSPQPHLQHQQHPAMPGPPRQMQPQQYPPQFPSHQQQRTPGTFGWGSPTPIGGVPMHPRSSSAPGHPGMQDSMAGYTIAQQPIWNQGHGNGVWNSHGATATPARSPGHGMGVMGNGMGGAGMNMRM</sequence>
<evidence type="ECO:0000259" key="3">
    <source>
        <dbReference type="PROSITE" id="PS51061"/>
    </source>
</evidence>
<feature type="domain" description="R3H" evidence="3">
    <location>
        <begin position="151"/>
        <end position="214"/>
    </location>
</feature>
<evidence type="ECO:0000313" key="6">
    <source>
        <dbReference type="Proteomes" id="UP000298138"/>
    </source>
</evidence>
<dbReference type="InterPro" id="IPR051937">
    <property type="entry name" value="R3H_domain_containing"/>
</dbReference>
<dbReference type="Pfam" id="PF12752">
    <property type="entry name" value="SUZ"/>
    <property type="match status" value="1"/>
</dbReference>
<feature type="compositionally biased region" description="Polar residues" evidence="2">
    <location>
        <begin position="81"/>
        <end position="95"/>
    </location>
</feature>
<feature type="compositionally biased region" description="Polar residues" evidence="2">
    <location>
        <begin position="280"/>
        <end position="289"/>
    </location>
</feature>
<dbReference type="Pfam" id="PF01424">
    <property type="entry name" value="R3H"/>
    <property type="match status" value="1"/>
</dbReference>
<feature type="region of interest" description="Disordered" evidence="2">
    <location>
        <begin position="1"/>
        <end position="50"/>
    </location>
</feature>
<dbReference type="CDD" id="cd02642">
    <property type="entry name" value="R3H_encore_like"/>
    <property type="match status" value="1"/>
</dbReference>
<keyword evidence="6" id="KW-1185">Reference proteome</keyword>
<dbReference type="InterPro" id="IPR024771">
    <property type="entry name" value="SUZ"/>
</dbReference>
<dbReference type="InterPro" id="IPR001374">
    <property type="entry name" value="R3H_dom"/>
</dbReference>
<organism evidence="5 6">
    <name type="scientific">Ascodesmis nigricans</name>
    <dbReference type="NCBI Taxonomy" id="341454"/>
    <lineage>
        <taxon>Eukaryota</taxon>
        <taxon>Fungi</taxon>
        <taxon>Dikarya</taxon>
        <taxon>Ascomycota</taxon>
        <taxon>Pezizomycotina</taxon>
        <taxon>Pezizomycetes</taxon>
        <taxon>Pezizales</taxon>
        <taxon>Ascodesmidaceae</taxon>
        <taxon>Ascodesmis</taxon>
    </lineage>
</organism>